<protein>
    <recommendedName>
        <fullName evidence="4">HTH cro/C1-type domain-containing protein</fullName>
    </recommendedName>
</protein>
<evidence type="ECO:0000256" key="3">
    <source>
        <dbReference type="ARBA" id="ARBA00023163"/>
    </source>
</evidence>
<accession>A0A512DT50</accession>
<comment type="caution">
    <text evidence="5">The sequence shown here is derived from an EMBL/GenBank/DDBJ whole genome shotgun (WGS) entry which is preliminary data.</text>
</comment>
<dbReference type="CDD" id="cd00093">
    <property type="entry name" value="HTH_XRE"/>
    <property type="match status" value="1"/>
</dbReference>
<dbReference type="Pfam" id="PF01381">
    <property type="entry name" value="HTH_3"/>
    <property type="match status" value="1"/>
</dbReference>
<evidence type="ECO:0000256" key="1">
    <source>
        <dbReference type="ARBA" id="ARBA00023015"/>
    </source>
</evidence>
<dbReference type="SUPFAM" id="SSF47413">
    <property type="entry name" value="lambda repressor-like DNA-binding domains"/>
    <property type="match status" value="1"/>
</dbReference>
<evidence type="ECO:0000313" key="6">
    <source>
        <dbReference type="Proteomes" id="UP000321523"/>
    </source>
</evidence>
<dbReference type="PANTHER" id="PTHR36511">
    <property type="entry name" value="MERR FAMILY BACTERIAL REGULATORY PROTEIN"/>
    <property type="match status" value="1"/>
</dbReference>
<reference evidence="5 6" key="1">
    <citation type="submission" date="2019-07" db="EMBL/GenBank/DDBJ databases">
        <title>Whole genome shotgun sequence of Skermanella aerolata NBRC 106429.</title>
        <authorList>
            <person name="Hosoyama A."/>
            <person name="Uohara A."/>
            <person name="Ohji S."/>
            <person name="Ichikawa N."/>
        </authorList>
    </citation>
    <scope>NUCLEOTIDE SEQUENCE [LARGE SCALE GENOMIC DNA]</scope>
    <source>
        <strain evidence="5 6">NBRC 106429</strain>
    </source>
</reference>
<evidence type="ECO:0000259" key="4">
    <source>
        <dbReference type="PROSITE" id="PS50943"/>
    </source>
</evidence>
<sequence>MPGRVDVRSIREGLSLTQAEFAARFAVPVDTLRKWERGVREPDAASRAYLTLIQRNPKVVEETLAA</sequence>
<keyword evidence="2" id="KW-0238">DNA-binding</keyword>
<dbReference type="InterPro" id="IPR001387">
    <property type="entry name" value="Cro/C1-type_HTH"/>
</dbReference>
<dbReference type="InterPro" id="IPR010982">
    <property type="entry name" value="Lambda_DNA-bd_dom_sf"/>
</dbReference>
<dbReference type="EMBL" id="BJYZ01000016">
    <property type="protein sequence ID" value="GEO39390.1"/>
    <property type="molecule type" value="Genomic_DNA"/>
</dbReference>
<dbReference type="PROSITE" id="PS50943">
    <property type="entry name" value="HTH_CROC1"/>
    <property type="match status" value="1"/>
</dbReference>
<dbReference type="Gene3D" id="1.10.260.40">
    <property type="entry name" value="lambda repressor-like DNA-binding domains"/>
    <property type="match status" value="1"/>
</dbReference>
<gene>
    <name evidence="5" type="ORF">SAE02_35380</name>
</gene>
<feature type="domain" description="HTH cro/C1-type" evidence="4">
    <location>
        <begin position="7"/>
        <end position="44"/>
    </location>
</feature>
<evidence type="ECO:0000256" key="2">
    <source>
        <dbReference type="ARBA" id="ARBA00023125"/>
    </source>
</evidence>
<keyword evidence="6" id="KW-1185">Reference proteome</keyword>
<proteinExistence type="predicted"/>
<dbReference type="RefSeq" id="WP_052830964.1">
    <property type="nucleotide sequence ID" value="NZ_BJYZ01000016.1"/>
</dbReference>
<dbReference type="PANTHER" id="PTHR36511:SF4">
    <property type="entry name" value="ANTITOXIN MQSA"/>
    <property type="match status" value="1"/>
</dbReference>
<organism evidence="5 6">
    <name type="scientific">Skermanella aerolata</name>
    <dbReference type="NCBI Taxonomy" id="393310"/>
    <lineage>
        <taxon>Bacteria</taxon>
        <taxon>Pseudomonadati</taxon>
        <taxon>Pseudomonadota</taxon>
        <taxon>Alphaproteobacteria</taxon>
        <taxon>Rhodospirillales</taxon>
        <taxon>Azospirillaceae</taxon>
        <taxon>Skermanella</taxon>
    </lineage>
</organism>
<name>A0A512DT50_9PROT</name>
<dbReference type="Proteomes" id="UP000321523">
    <property type="component" value="Unassembled WGS sequence"/>
</dbReference>
<dbReference type="AlphaFoldDB" id="A0A512DT50"/>
<dbReference type="GO" id="GO:0003677">
    <property type="term" value="F:DNA binding"/>
    <property type="evidence" value="ECO:0007669"/>
    <property type="project" value="UniProtKB-KW"/>
</dbReference>
<keyword evidence="1" id="KW-0805">Transcription regulation</keyword>
<evidence type="ECO:0000313" key="5">
    <source>
        <dbReference type="EMBL" id="GEO39390.1"/>
    </source>
</evidence>
<keyword evidence="3" id="KW-0804">Transcription</keyword>
<dbReference type="InterPro" id="IPR052359">
    <property type="entry name" value="HTH-type_reg/antitoxin"/>
</dbReference>